<organism evidence="3 4">
    <name type="scientific">Agrococcus terreus</name>
    <dbReference type="NCBI Taxonomy" id="574649"/>
    <lineage>
        <taxon>Bacteria</taxon>
        <taxon>Bacillati</taxon>
        <taxon>Actinomycetota</taxon>
        <taxon>Actinomycetes</taxon>
        <taxon>Micrococcales</taxon>
        <taxon>Microbacteriaceae</taxon>
        <taxon>Agrococcus</taxon>
    </lineage>
</organism>
<accession>A0ABQ2KKU0</accession>
<protein>
    <submittedName>
        <fullName evidence="3">C4-dicarboxylate ABC transporter substrate-binding protein</fullName>
    </submittedName>
</protein>
<dbReference type="Pfam" id="PF03401">
    <property type="entry name" value="TctC"/>
    <property type="match status" value="1"/>
</dbReference>
<gene>
    <name evidence="3" type="ORF">GCM10010968_17390</name>
</gene>
<dbReference type="Gene3D" id="3.40.190.150">
    <property type="entry name" value="Bordetella uptake gene, domain 1"/>
    <property type="match status" value="1"/>
</dbReference>
<dbReference type="PROSITE" id="PS51257">
    <property type="entry name" value="PROKAR_LIPOPROTEIN"/>
    <property type="match status" value="1"/>
</dbReference>
<dbReference type="InterPro" id="IPR005064">
    <property type="entry name" value="BUG"/>
</dbReference>
<dbReference type="EMBL" id="BMLM01000001">
    <property type="protein sequence ID" value="GGN84993.1"/>
    <property type="molecule type" value="Genomic_DNA"/>
</dbReference>
<comment type="caution">
    <text evidence="3">The sequence shown here is derived from an EMBL/GenBank/DDBJ whole genome shotgun (WGS) entry which is preliminary data.</text>
</comment>
<dbReference type="PIRSF" id="PIRSF017082">
    <property type="entry name" value="YflP"/>
    <property type="match status" value="1"/>
</dbReference>
<dbReference type="SUPFAM" id="SSF53850">
    <property type="entry name" value="Periplasmic binding protein-like II"/>
    <property type="match status" value="1"/>
</dbReference>
<evidence type="ECO:0000256" key="1">
    <source>
        <dbReference type="ARBA" id="ARBA00006987"/>
    </source>
</evidence>
<dbReference type="Proteomes" id="UP000626982">
    <property type="component" value="Unassembled WGS sequence"/>
</dbReference>
<proteinExistence type="inferred from homology"/>
<comment type="similarity">
    <text evidence="1">Belongs to the UPF0065 (bug) family.</text>
</comment>
<evidence type="ECO:0000313" key="4">
    <source>
        <dbReference type="Proteomes" id="UP000626982"/>
    </source>
</evidence>
<dbReference type="InterPro" id="IPR042100">
    <property type="entry name" value="Bug_dom1"/>
</dbReference>
<evidence type="ECO:0000256" key="2">
    <source>
        <dbReference type="SAM" id="SignalP"/>
    </source>
</evidence>
<dbReference type="RefSeq" id="WP_344723761.1">
    <property type="nucleotide sequence ID" value="NZ_BAABBD010000002.1"/>
</dbReference>
<sequence length="336" mass="34636">MNIRKRRGTAVAVGTLVAVGLLATGCSAGGTGSSGAPEEGPVLGALSIDAPSGAGSGYDQTARAIEQVLTSERLAQRVQVTNTEGAGGTVALAEFVGMSSPDDLMIGGLSLVGASITNDAPNDLTELTPVARLIGEYDVIVVPDASPYETLQDFLDALAESPGDNPIAIGNQGGYDHMWGGLLAQDAGLEATDVNFVTFDGGGEALIALLGNQVAAGISGYGEFADSIETGELRVLATASDEPLEVAPDLPSIADAGYPDSALVNWRGIFAPPGISDEDLATLEEGFATLVESDAWNEIRTTNGWSDEYLDSEEFAAELQEQTESTRQLLEDLGLV</sequence>
<dbReference type="Gene3D" id="3.40.190.10">
    <property type="entry name" value="Periplasmic binding protein-like II"/>
    <property type="match status" value="1"/>
</dbReference>
<feature type="signal peptide" evidence="2">
    <location>
        <begin position="1"/>
        <end position="28"/>
    </location>
</feature>
<keyword evidence="2" id="KW-0732">Signal</keyword>
<dbReference type="PANTHER" id="PTHR42928">
    <property type="entry name" value="TRICARBOXYLATE-BINDING PROTEIN"/>
    <property type="match status" value="1"/>
</dbReference>
<keyword evidence="4" id="KW-1185">Reference proteome</keyword>
<feature type="chain" id="PRO_5047478568" evidence="2">
    <location>
        <begin position="29"/>
        <end position="336"/>
    </location>
</feature>
<evidence type="ECO:0000313" key="3">
    <source>
        <dbReference type="EMBL" id="GGN84993.1"/>
    </source>
</evidence>
<dbReference type="CDD" id="cd07012">
    <property type="entry name" value="PBP2_Bug_TTT"/>
    <property type="match status" value="1"/>
</dbReference>
<name>A0ABQ2KKU0_9MICO</name>
<reference evidence="4" key="1">
    <citation type="journal article" date="2019" name="Int. J. Syst. Evol. Microbiol.">
        <title>The Global Catalogue of Microorganisms (GCM) 10K type strain sequencing project: providing services to taxonomists for standard genome sequencing and annotation.</title>
        <authorList>
            <consortium name="The Broad Institute Genomics Platform"/>
            <consortium name="The Broad Institute Genome Sequencing Center for Infectious Disease"/>
            <person name="Wu L."/>
            <person name="Ma J."/>
        </authorList>
    </citation>
    <scope>NUCLEOTIDE SEQUENCE [LARGE SCALE GENOMIC DNA]</scope>
    <source>
        <strain evidence="4">CGMCC 1.6960</strain>
    </source>
</reference>
<dbReference type="PANTHER" id="PTHR42928:SF3">
    <property type="entry name" value="UPF0065 PROTEIN YFLP"/>
    <property type="match status" value="1"/>
</dbReference>